<sequence>MQDLVERDELTVVPGVFDALTAKLAENVGFEALYLGGYVVGSSIAFSEPLTTMTEMCDRAGEITAATDLPLIVDGDAGFGNPSHTHRTIRQYDHAGIDALHIEDQVYPKRMHYFATEDRKGRKHIIDTEEMRQKVRAAAEAKSAIDLDITIIARSDAARDQRREFETMEDAVEQINAYFDAGADMGLLFPADREEARYVAERADGPMLYVMLENRLSRDERPSVAELQDMGFAMAAYPIGATVLAAHHTKRLYESLHETGETGIEKETFAETRNEINRVIGLHDYYDIEERSGKK</sequence>
<dbReference type="Proteomes" id="UP000011554">
    <property type="component" value="Unassembled WGS sequence"/>
</dbReference>
<dbReference type="InterPro" id="IPR015813">
    <property type="entry name" value="Pyrv/PenolPyrv_kinase-like_dom"/>
</dbReference>
<dbReference type="GO" id="GO:0016833">
    <property type="term" value="F:oxo-acid-lyase activity"/>
    <property type="evidence" value="ECO:0007669"/>
    <property type="project" value="UniProtKB-ARBA"/>
</dbReference>
<proteinExistence type="predicted"/>
<evidence type="ECO:0000313" key="2">
    <source>
        <dbReference type="Proteomes" id="UP000011554"/>
    </source>
</evidence>
<dbReference type="SUPFAM" id="SSF51621">
    <property type="entry name" value="Phosphoenolpyruvate/pyruvate domain"/>
    <property type="match status" value="1"/>
</dbReference>
<dbReference type="AlphaFoldDB" id="M0AFK4"/>
<organism evidence="1 2">
    <name type="scientific">Natrialba asiatica (strain ATCC 700177 / DSM 12278 / JCM 9576 / FERM P-10747 / NBRC 102637 / 172P1)</name>
    <dbReference type="NCBI Taxonomy" id="29540"/>
    <lineage>
        <taxon>Archaea</taxon>
        <taxon>Methanobacteriati</taxon>
        <taxon>Methanobacteriota</taxon>
        <taxon>Stenosarchaea group</taxon>
        <taxon>Halobacteria</taxon>
        <taxon>Halobacteriales</taxon>
        <taxon>Natrialbaceae</taxon>
        <taxon>Natrialba</taxon>
    </lineage>
</organism>
<dbReference type="STRING" id="29540.C481_20711"/>
<reference evidence="1 2" key="1">
    <citation type="journal article" date="2014" name="PLoS Genet.">
        <title>Phylogenetically driven sequencing of extremely halophilic archaea reveals strategies for static and dynamic osmo-response.</title>
        <authorList>
            <person name="Becker E.A."/>
            <person name="Seitzer P.M."/>
            <person name="Tritt A."/>
            <person name="Larsen D."/>
            <person name="Krusor M."/>
            <person name="Yao A.I."/>
            <person name="Wu D."/>
            <person name="Madern D."/>
            <person name="Eisen J.A."/>
            <person name="Darling A.E."/>
            <person name="Facciotti M.T."/>
        </authorList>
    </citation>
    <scope>NUCLEOTIDE SEQUENCE [LARGE SCALE GENOMIC DNA]</scope>
    <source>
        <strain evidence="1 2">DSM 12278</strain>
    </source>
</reference>
<gene>
    <name evidence="1" type="ORF">C481_20711</name>
</gene>
<accession>M0AFK4</accession>
<name>M0AFK4_NATA1</name>
<protein>
    <submittedName>
        <fullName evidence="1">Carboxyvinyl-carboxyphosphonatephosphorylmutase</fullName>
    </submittedName>
</protein>
<dbReference type="PANTHER" id="PTHR42905:SF5">
    <property type="entry name" value="CARBOXYVINYL-CARBOXYPHOSPHONATE PHOSPHORYLMUTASE, CHLOROPLASTIC"/>
    <property type="match status" value="1"/>
</dbReference>
<dbReference type="EMBL" id="AOIO01000048">
    <property type="protein sequence ID" value="ELY97181.1"/>
    <property type="molecule type" value="Genomic_DNA"/>
</dbReference>
<dbReference type="InterPro" id="IPR040442">
    <property type="entry name" value="Pyrv_kinase-like_dom_sf"/>
</dbReference>
<dbReference type="Gene3D" id="3.20.20.60">
    <property type="entry name" value="Phosphoenolpyruvate-binding domains"/>
    <property type="match status" value="1"/>
</dbReference>
<dbReference type="InterPro" id="IPR039556">
    <property type="entry name" value="ICL/PEPM"/>
</dbReference>
<dbReference type="PATRIC" id="fig|29540.5.peg.4192"/>
<dbReference type="eggNOG" id="arCOG00581">
    <property type="taxonomic scope" value="Archaea"/>
</dbReference>
<comment type="caution">
    <text evidence="1">The sequence shown here is derived from an EMBL/GenBank/DDBJ whole genome shotgun (WGS) entry which is preliminary data.</text>
</comment>
<evidence type="ECO:0000313" key="1">
    <source>
        <dbReference type="EMBL" id="ELY97181.1"/>
    </source>
</evidence>
<dbReference type="PANTHER" id="PTHR42905">
    <property type="entry name" value="PHOSPHOENOLPYRUVATE CARBOXYLASE"/>
    <property type="match status" value="1"/>
</dbReference>
<dbReference type="CDD" id="cd00377">
    <property type="entry name" value="ICL_PEPM"/>
    <property type="match status" value="1"/>
</dbReference>
<keyword evidence="2" id="KW-1185">Reference proteome</keyword>
<dbReference type="Pfam" id="PF13714">
    <property type="entry name" value="PEP_mutase"/>
    <property type="match status" value="1"/>
</dbReference>